<dbReference type="AlphaFoldDB" id="A0A7X2NGB0"/>
<feature type="transmembrane region" description="Helical" evidence="1">
    <location>
        <begin position="71"/>
        <end position="93"/>
    </location>
</feature>
<name>A0A7X2NGB0_9FIRM</name>
<feature type="transmembrane region" description="Helical" evidence="1">
    <location>
        <begin position="532"/>
        <end position="551"/>
    </location>
</feature>
<evidence type="ECO:0000256" key="1">
    <source>
        <dbReference type="SAM" id="Phobius"/>
    </source>
</evidence>
<feature type="transmembrane region" description="Helical" evidence="1">
    <location>
        <begin position="338"/>
        <end position="355"/>
    </location>
</feature>
<gene>
    <name evidence="2" type="ORF">FYJ52_04100</name>
</gene>
<feature type="transmembrane region" description="Helical" evidence="1">
    <location>
        <begin position="557"/>
        <end position="578"/>
    </location>
</feature>
<sequence length="611" mass="70960">MKRIIINKYFSNIINLLFGFASLLFINSTLKSDHSLFEFSNSIYSLVVFIGVLFLINKATKKIKREKDIRLLIVSIVLGLIFSIFMVLGKNILLLDTVEIGKIKTWIKFLCGIPFWSPIIILLLTFRPVICSENSRFDKINLKKYFIVCWGIIFGVWFIGLIASYPGVYGYDCIYQIYFYIIHKIISQHPYIHTYLLGFCTWTLGNLLGSYEKGFFIYSIIQMLILSSSFAYICLYLRKRNINRIFRIVTIVLMAILPCNMIMSFSGTKDIVYAAMVVYLTVMLLYTIEDPQKLKSIKWIIALIIVFFFQSIFRSQGIYITVLVSILLIVFSKKYKKVWGVIFVSILVLFAIYQGPLAKACHVKKIDSIHEMMSVPCVQLSRVYIHTGTKLSASEKREIKKYVPNCTQYSITSQGIADSVKNTFNSKAFKENPKEFIQLYIKMGEKYPGYYLDAWARLSVGNWYPDMNYRDPAAFHPYWEYDLSSTQTSWAFPGKPLLLQRSTFHFLEKVTKGLRVISIYNVYQKIPIISQLFSGALSVWIMLFFISWCIYNKRYKYILPALVVFLVWLTLLLGPVVLFRYLYPVYACTPIWIGIMLSPGVVEKDTKNNEF</sequence>
<reference evidence="2 3" key="1">
    <citation type="submission" date="2019-08" db="EMBL/GenBank/DDBJ databases">
        <title>In-depth cultivation of the pig gut microbiome towards novel bacterial diversity and tailored functional studies.</title>
        <authorList>
            <person name="Wylensek D."/>
            <person name="Hitch T.C.A."/>
            <person name="Clavel T."/>
        </authorList>
    </citation>
    <scope>NUCLEOTIDE SEQUENCE [LARGE SCALE GENOMIC DNA]</scope>
    <source>
        <strain evidence="2 3">RF-744-FAT-4</strain>
    </source>
</reference>
<feature type="transmembrane region" description="Helical" evidence="1">
    <location>
        <begin position="300"/>
        <end position="332"/>
    </location>
</feature>
<evidence type="ECO:0008006" key="4">
    <source>
        <dbReference type="Google" id="ProtNLM"/>
    </source>
</evidence>
<feature type="transmembrane region" description="Helical" evidence="1">
    <location>
        <begin position="145"/>
        <end position="165"/>
    </location>
</feature>
<feature type="transmembrane region" description="Helical" evidence="1">
    <location>
        <begin position="215"/>
        <end position="238"/>
    </location>
</feature>
<feature type="transmembrane region" description="Helical" evidence="1">
    <location>
        <begin position="12"/>
        <end position="30"/>
    </location>
</feature>
<protein>
    <recommendedName>
        <fullName evidence="4">Glycosyltransferase RgtA/B/C/D-like domain-containing protein</fullName>
    </recommendedName>
</protein>
<dbReference type="Pfam" id="PF19484">
    <property type="entry name" value="DUF6020"/>
    <property type="match status" value="1"/>
</dbReference>
<feature type="transmembrane region" description="Helical" evidence="1">
    <location>
        <begin position="42"/>
        <end position="59"/>
    </location>
</feature>
<feature type="transmembrane region" description="Helical" evidence="1">
    <location>
        <begin position="585"/>
        <end position="602"/>
    </location>
</feature>
<dbReference type="InterPro" id="IPR046062">
    <property type="entry name" value="DUF6020"/>
</dbReference>
<keyword evidence="1" id="KW-1133">Transmembrane helix</keyword>
<keyword evidence="1" id="KW-0472">Membrane</keyword>
<feature type="transmembrane region" description="Helical" evidence="1">
    <location>
        <begin position="245"/>
        <end position="265"/>
    </location>
</feature>
<organism evidence="2 3">
    <name type="scientific">Pseudoramibacter porci</name>
    <dbReference type="NCBI Taxonomy" id="2606631"/>
    <lineage>
        <taxon>Bacteria</taxon>
        <taxon>Bacillati</taxon>
        <taxon>Bacillota</taxon>
        <taxon>Clostridia</taxon>
        <taxon>Eubacteriales</taxon>
        <taxon>Eubacteriaceae</taxon>
        <taxon>Pseudoramibacter</taxon>
    </lineage>
</organism>
<accession>A0A7X2NGB0</accession>
<evidence type="ECO:0000313" key="3">
    <source>
        <dbReference type="Proteomes" id="UP000461754"/>
    </source>
</evidence>
<feature type="transmembrane region" description="Helical" evidence="1">
    <location>
        <begin position="271"/>
        <end position="288"/>
    </location>
</feature>
<dbReference type="Proteomes" id="UP000461754">
    <property type="component" value="Unassembled WGS sequence"/>
</dbReference>
<keyword evidence="1" id="KW-0812">Transmembrane</keyword>
<feature type="transmembrane region" description="Helical" evidence="1">
    <location>
        <begin position="105"/>
        <end position="124"/>
    </location>
</feature>
<keyword evidence="3" id="KW-1185">Reference proteome</keyword>
<comment type="caution">
    <text evidence="2">The sequence shown here is derived from an EMBL/GenBank/DDBJ whole genome shotgun (WGS) entry which is preliminary data.</text>
</comment>
<proteinExistence type="predicted"/>
<dbReference type="RefSeq" id="WP_154575998.1">
    <property type="nucleotide sequence ID" value="NZ_VUMO01000004.1"/>
</dbReference>
<dbReference type="EMBL" id="VUMO01000004">
    <property type="protein sequence ID" value="MSS19588.1"/>
    <property type="molecule type" value="Genomic_DNA"/>
</dbReference>
<evidence type="ECO:0000313" key="2">
    <source>
        <dbReference type="EMBL" id="MSS19588.1"/>
    </source>
</evidence>